<dbReference type="GO" id="GO:0005886">
    <property type="term" value="C:plasma membrane"/>
    <property type="evidence" value="ECO:0007669"/>
    <property type="project" value="UniProtKB-SubCell"/>
</dbReference>
<feature type="transmembrane region" description="Helical" evidence="8">
    <location>
        <begin position="399"/>
        <end position="423"/>
    </location>
</feature>
<feature type="region of interest" description="Disordered" evidence="7">
    <location>
        <begin position="237"/>
        <end position="256"/>
    </location>
</feature>
<name>A0AA88XMM6_PINIB</name>
<evidence type="ECO:0000256" key="2">
    <source>
        <dbReference type="ARBA" id="ARBA00022475"/>
    </source>
</evidence>
<feature type="transmembrane region" description="Helical" evidence="8">
    <location>
        <begin position="12"/>
        <end position="41"/>
    </location>
</feature>
<feature type="compositionally biased region" description="Polar residues" evidence="7">
    <location>
        <begin position="237"/>
        <end position="247"/>
    </location>
</feature>
<evidence type="ECO:0000256" key="4">
    <source>
        <dbReference type="ARBA" id="ARBA00022989"/>
    </source>
</evidence>
<evidence type="ECO:0000313" key="10">
    <source>
        <dbReference type="EMBL" id="KAK3083927.1"/>
    </source>
</evidence>
<accession>A0AA88XMM6</accession>
<evidence type="ECO:0000256" key="7">
    <source>
        <dbReference type="SAM" id="MobiDB-lite"/>
    </source>
</evidence>
<reference evidence="10" key="1">
    <citation type="submission" date="2019-08" db="EMBL/GenBank/DDBJ databases">
        <title>The improved chromosome-level genome for the pearl oyster Pinctada fucata martensii using PacBio sequencing and Hi-C.</title>
        <authorList>
            <person name="Zheng Z."/>
        </authorList>
    </citation>
    <scope>NUCLEOTIDE SEQUENCE</scope>
    <source>
        <strain evidence="10">ZZ-2019</strain>
        <tissue evidence="10">Adductor muscle</tissue>
    </source>
</reference>
<comment type="caution">
    <text evidence="10">The sequence shown here is derived from an EMBL/GenBank/DDBJ whole genome shotgun (WGS) entry which is preliminary data.</text>
</comment>
<keyword evidence="2" id="KW-1003">Cell membrane</keyword>
<keyword evidence="5 8" id="KW-0472">Membrane</keyword>
<feature type="transmembrane region" description="Helical" evidence="8">
    <location>
        <begin position="93"/>
        <end position="113"/>
    </location>
</feature>
<dbReference type="Gene3D" id="1.20.1070.10">
    <property type="entry name" value="Rhodopsin 7-helix transmembrane proteins"/>
    <property type="match status" value="2"/>
</dbReference>
<keyword evidence="4 8" id="KW-1133">Transmembrane helix</keyword>
<dbReference type="EMBL" id="VSWD01000013">
    <property type="protein sequence ID" value="KAK3083927.1"/>
    <property type="molecule type" value="Genomic_DNA"/>
</dbReference>
<feature type="domain" description="G-protein coupled receptors family 1 profile" evidence="9">
    <location>
        <begin position="32"/>
        <end position="420"/>
    </location>
</feature>
<keyword evidence="6" id="KW-0675">Receptor</keyword>
<evidence type="ECO:0000256" key="1">
    <source>
        <dbReference type="ARBA" id="ARBA00004651"/>
    </source>
</evidence>
<feature type="transmembrane region" description="Helical" evidence="8">
    <location>
        <begin position="134"/>
        <end position="155"/>
    </location>
</feature>
<feature type="transmembrane region" description="Helical" evidence="8">
    <location>
        <begin position="186"/>
        <end position="208"/>
    </location>
</feature>
<dbReference type="PRINTS" id="PR00237">
    <property type="entry name" value="GPCRRHODOPSN"/>
</dbReference>
<evidence type="ECO:0000256" key="8">
    <source>
        <dbReference type="SAM" id="Phobius"/>
    </source>
</evidence>
<dbReference type="GO" id="GO:0004930">
    <property type="term" value="F:G protein-coupled receptor activity"/>
    <property type="evidence" value="ECO:0007669"/>
    <property type="project" value="InterPro"/>
</dbReference>
<keyword evidence="11" id="KW-1185">Reference proteome</keyword>
<proteinExistence type="predicted"/>
<dbReference type="InterPro" id="IPR000276">
    <property type="entry name" value="GPCR_Rhodpsn"/>
</dbReference>
<gene>
    <name evidence="10" type="ORF">FSP39_005464</name>
</gene>
<organism evidence="10 11">
    <name type="scientific">Pinctada imbricata</name>
    <name type="common">Atlantic pearl-oyster</name>
    <name type="synonym">Pinctada martensii</name>
    <dbReference type="NCBI Taxonomy" id="66713"/>
    <lineage>
        <taxon>Eukaryota</taxon>
        <taxon>Metazoa</taxon>
        <taxon>Spiralia</taxon>
        <taxon>Lophotrochozoa</taxon>
        <taxon>Mollusca</taxon>
        <taxon>Bivalvia</taxon>
        <taxon>Autobranchia</taxon>
        <taxon>Pteriomorphia</taxon>
        <taxon>Pterioida</taxon>
        <taxon>Pterioidea</taxon>
        <taxon>Pteriidae</taxon>
        <taxon>Pinctada</taxon>
    </lineage>
</organism>
<feature type="transmembrane region" description="Helical" evidence="8">
    <location>
        <begin position="53"/>
        <end position="73"/>
    </location>
</feature>
<comment type="subcellular location">
    <subcellularLocation>
        <location evidence="1">Cell membrane</location>
        <topology evidence="1">Multi-pass membrane protein</topology>
    </subcellularLocation>
</comment>
<dbReference type="CDD" id="cd00637">
    <property type="entry name" value="7tm_classA_rhodopsin-like"/>
    <property type="match status" value="1"/>
</dbReference>
<dbReference type="InterPro" id="IPR017452">
    <property type="entry name" value="GPCR_Rhodpsn_7TM"/>
</dbReference>
<evidence type="ECO:0000256" key="5">
    <source>
        <dbReference type="ARBA" id="ARBA00023136"/>
    </source>
</evidence>
<dbReference type="SUPFAM" id="SSF81321">
    <property type="entry name" value="Family A G protein-coupled receptor-like"/>
    <property type="match status" value="1"/>
</dbReference>
<dbReference type="Pfam" id="PF00001">
    <property type="entry name" value="7tm_1"/>
    <property type="match status" value="1"/>
</dbReference>
<feature type="transmembrane region" description="Helical" evidence="8">
    <location>
        <begin position="371"/>
        <end position="393"/>
    </location>
</feature>
<dbReference type="AlphaFoldDB" id="A0AA88XMM6"/>
<evidence type="ECO:0000259" key="9">
    <source>
        <dbReference type="PROSITE" id="PS50262"/>
    </source>
</evidence>
<evidence type="ECO:0000313" key="11">
    <source>
        <dbReference type="Proteomes" id="UP001186944"/>
    </source>
</evidence>
<protein>
    <recommendedName>
        <fullName evidence="9">G-protein coupled receptors family 1 profile domain-containing protein</fullName>
    </recommendedName>
</protein>
<dbReference type="PROSITE" id="PS50262">
    <property type="entry name" value="G_PROTEIN_RECEP_F1_2"/>
    <property type="match status" value="1"/>
</dbReference>
<sequence>MNETVGEYDLPLSLVIFSIVFLAVDIVFGFLTNFLLLVTIYSSAHLRTPPNFHLVNISVSNLILCLSLVFSLVTVSARPEAISAMKTLTSIQLFIVSNCSLQYMSAFASIGIYRNITMNKLAMCLKARKRIVSRSIVCSWVISFLLSLVFGLSHMRNDHILCDTLNPFQRSFQDCSEPSAFAAEQITVVLLVIVCYFIGFVIVFRSYYTICKTLNISGIFRRSKIAPWNRTQRLSSESTSEITSARQYSPEEMSHSSKPFTLSDSLCEFVVHYQKNEHMLAFEDIFALENPMLAARLQKKLSEKKPLGPTLSNTSTTTTRSRAACNFTDISPDADLQRIQNMKNASALRNQSLRRDRLSLTSATKNSMIMFFAYIICSVPFIICSIPGVLQNLDGKARIIVLVFCRLLFCLNACVYPTWYLIFSKRVRKCLFRVFDTALLKLHLRR</sequence>
<evidence type="ECO:0000256" key="3">
    <source>
        <dbReference type="ARBA" id="ARBA00022692"/>
    </source>
</evidence>
<dbReference type="PANTHER" id="PTHR24241">
    <property type="entry name" value="NEUROPEPTIDE RECEPTOR-RELATED G-PROTEIN COUPLED RECEPTOR"/>
    <property type="match status" value="1"/>
</dbReference>
<dbReference type="Proteomes" id="UP001186944">
    <property type="component" value="Unassembled WGS sequence"/>
</dbReference>
<evidence type="ECO:0000256" key="6">
    <source>
        <dbReference type="ARBA" id="ARBA00023170"/>
    </source>
</evidence>
<keyword evidence="3 8" id="KW-0812">Transmembrane</keyword>